<dbReference type="GO" id="GO:0010043">
    <property type="term" value="P:response to zinc ion"/>
    <property type="evidence" value="ECO:0007669"/>
    <property type="project" value="TreeGrafter"/>
</dbReference>
<comment type="similarity">
    <text evidence="3 13">Belongs to the ABC-3 integral membrane protein family.</text>
</comment>
<keyword evidence="9 14" id="KW-1133">Transmembrane helix</keyword>
<dbReference type="PANTHER" id="PTHR30477">
    <property type="entry name" value="ABC-TRANSPORTER METAL-BINDING PROTEIN"/>
    <property type="match status" value="1"/>
</dbReference>
<protein>
    <recommendedName>
        <fullName evidence="12">High-affinity zinc uptake system membrane protein ZnuB</fullName>
    </recommendedName>
</protein>
<name>A0A3N1XZF2_9GAMM</name>
<evidence type="ECO:0000256" key="9">
    <source>
        <dbReference type="ARBA" id="ARBA00022989"/>
    </source>
</evidence>
<evidence type="ECO:0000256" key="4">
    <source>
        <dbReference type="ARBA" id="ARBA00022448"/>
    </source>
</evidence>
<dbReference type="InterPro" id="IPR001626">
    <property type="entry name" value="ABC_TroCD"/>
</dbReference>
<evidence type="ECO:0000256" key="10">
    <source>
        <dbReference type="ARBA" id="ARBA00023065"/>
    </source>
</evidence>
<dbReference type="GO" id="GO:0055085">
    <property type="term" value="P:transmembrane transport"/>
    <property type="evidence" value="ECO:0007669"/>
    <property type="project" value="InterPro"/>
</dbReference>
<evidence type="ECO:0000256" key="7">
    <source>
        <dbReference type="ARBA" id="ARBA00022833"/>
    </source>
</evidence>
<feature type="transmembrane region" description="Helical" evidence="14">
    <location>
        <begin position="214"/>
        <end position="233"/>
    </location>
</feature>
<evidence type="ECO:0000256" key="12">
    <source>
        <dbReference type="ARBA" id="ARBA00040080"/>
    </source>
</evidence>
<feature type="transmembrane region" description="Helical" evidence="14">
    <location>
        <begin position="84"/>
        <end position="107"/>
    </location>
</feature>
<dbReference type="AlphaFoldDB" id="A0A3N1XZF2"/>
<keyword evidence="7" id="KW-0862">Zinc</keyword>
<dbReference type="Proteomes" id="UP000276634">
    <property type="component" value="Unassembled WGS sequence"/>
</dbReference>
<comment type="caution">
    <text evidence="15">The sequence shown here is derived from an EMBL/GenBank/DDBJ whole genome shotgun (WGS) entry which is preliminary data.</text>
</comment>
<evidence type="ECO:0000313" key="16">
    <source>
        <dbReference type="Proteomes" id="UP000276634"/>
    </source>
</evidence>
<dbReference type="OrthoDB" id="9783937at2"/>
<feature type="transmembrane region" description="Helical" evidence="14">
    <location>
        <begin position="48"/>
        <end position="72"/>
    </location>
</feature>
<evidence type="ECO:0000256" key="2">
    <source>
        <dbReference type="ARBA" id="ARBA00004651"/>
    </source>
</evidence>
<evidence type="ECO:0000256" key="13">
    <source>
        <dbReference type="RuleBase" id="RU003943"/>
    </source>
</evidence>
<evidence type="ECO:0000256" key="14">
    <source>
        <dbReference type="SAM" id="Phobius"/>
    </source>
</evidence>
<feature type="transmembrane region" description="Helical" evidence="14">
    <location>
        <begin position="165"/>
        <end position="183"/>
    </location>
</feature>
<reference evidence="15 16" key="1">
    <citation type="submission" date="2018-11" db="EMBL/GenBank/DDBJ databases">
        <title>Genomic Encyclopedia of Type Strains, Phase IV (KMG-IV): sequencing the most valuable type-strain genomes for metagenomic binning, comparative biology and taxonomic classification.</title>
        <authorList>
            <person name="Goeker M."/>
        </authorList>
    </citation>
    <scope>NUCLEOTIDE SEQUENCE [LARGE SCALE GENOMIC DNA]</scope>
    <source>
        <strain evidence="15 16">DSM 100275</strain>
    </source>
</reference>
<dbReference type="EMBL" id="RJVI01000002">
    <property type="protein sequence ID" value="ROR31984.1"/>
    <property type="molecule type" value="Genomic_DNA"/>
</dbReference>
<feature type="transmembrane region" description="Helical" evidence="14">
    <location>
        <begin position="239"/>
        <end position="261"/>
    </location>
</feature>
<dbReference type="Pfam" id="PF00950">
    <property type="entry name" value="ABC-3"/>
    <property type="match status" value="1"/>
</dbReference>
<dbReference type="PANTHER" id="PTHR30477:SF23">
    <property type="entry name" value="HIGH-AFFINITY ZINC UPTAKE SYSTEM MEMBRANE PROTEIN ZNUB"/>
    <property type="match status" value="1"/>
</dbReference>
<comment type="subcellular location">
    <subcellularLocation>
        <location evidence="2 13">Cell membrane</location>
        <topology evidence="2 13">Multi-pass membrane protein</topology>
    </subcellularLocation>
</comment>
<dbReference type="InterPro" id="IPR037294">
    <property type="entry name" value="ABC_BtuC-like"/>
</dbReference>
<dbReference type="RefSeq" id="WP_123400968.1">
    <property type="nucleotide sequence ID" value="NZ_RJVI01000002.1"/>
</dbReference>
<keyword evidence="4 13" id="KW-0813">Transport</keyword>
<sequence>MDELLARALAAGAGVVLATAPLGCFVVWRRMAYFGDALAHTALPGVAAGIALGIAPQAGAAAVLVAAALLLGTLRRRGRLADDTLLGILAHTALAAGIVLIGALEGLRLDLLGYLFGDLLAVDDAGLAWIGATALAVNGALVLLWRPLVAATVSEELARAEGMRVGAAQTAYAVLVALAVAVGMQAVGVLLVTAMLVMPAAAAALHARTPEQMALLAAGAGLAAVAAGLAAAFRWDLPAGPAVVLAAAALLALAALAALAARR</sequence>
<evidence type="ECO:0000256" key="5">
    <source>
        <dbReference type="ARBA" id="ARBA00022475"/>
    </source>
</evidence>
<organism evidence="15 16">
    <name type="scientific">Inmirania thermothiophila</name>
    <dbReference type="NCBI Taxonomy" id="1750597"/>
    <lineage>
        <taxon>Bacteria</taxon>
        <taxon>Pseudomonadati</taxon>
        <taxon>Pseudomonadota</taxon>
        <taxon>Gammaproteobacteria</taxon>
        <taxon>Chromatiales</taxon>
        <taxon>Ectothiorhodospiraceae</taxon>
        <taxon>Inmirania</taxon>
    </lineage>
</organism>
<evidence type="ECO:0000256" key="6">
    <source>
        <dbReference type="ARBA" id="ARBA00022692"/>
    </source>
</evidence>
<keyword evidence="8" id="KW-0864">Zinc transport</keyword>
<feature type="transmembrane region" description="Helical" evidence="14">
    <location>
        <begin position="189"/>
        <end position="207"/>
    </location>
</feature>
<feature type="transmembrane region" description="Helical" evidence="14">
    <location>
        <begin position="127"/>
        <end position="145"/>
    </location>
</feature>
<accession>A0A3N1XZF2</accession>
<keyword evidence="10" id="KW-0406">Ion transport</keyword>
<dbReference type="Gene3D" id="1.10.3470.10">
    <property type="entry name" value="ABC transporter involved in vitamin B12 uptake, BtuC"/>
    <property type="match status" value="1"/>
</dbReference>
<dbReference type="SUPFAM" id="SSF81345">
    <property type="entry name" value="ABC transporter involved in vitamin B12 uptake, BtuC"/>
    <property type="match status" value="1"/>
</dbReference>
<gene>
    <name evidence="15" type="ORF">EDC57_1166</name>
</gene>
<feature type="transmembrane region" description="Helical" evidence="14">
    <location>
        <begin position="7"/>
        <end position="28"/>
    </location>
</feature>
<dbReference type="GO" id="GO:0006829">
    <property type="term" value="P:zinc ion transport"/>
    <property type="evidence" value="ECO:0007669"/>
    <property type="project" value="UniProtKB-KW"/>
</dbReference>
<comment type="function">
    <text evidence="1">Involved in the high-affinity zinc uptake transport system.</text>
</comment>
<keyword evidence="5" id="KW-1003">Cell membrane</keyword>
<proteinExistence type="inferred from homology"/>
<keyword evidence="11 14" id="KW-0472">Membrane</keyword>
<evidence type="ECO:0000256" key="8">
    <source>
        <dbReference type="ARBA" id="ARBA00022906"/>
    </source>
</evidence>
<evidence type="ECO:0000256" key="3">
    <source>
        <dbReference type="ARBA" id="ARBA00008034"/>
    </source>
</evidence>
<keyword evidence="16" id="KW-1185">Reference proteome</keyword>
<evidence type="ECO:0000256" key="1">
    <source>
        <dbReference type="ARBA" id="ARBA00002313"/>
    </source>
</evidence>
<evidence type="ECO:0000313" key="15">
    <source>
        <dbReference type="EMBL" id="ROR31984.1"/>
    </source>
</evidence>
<evidence type="ECO:0000256" key="11">
    <source>
        <dbReference type="ARBA" id="ARBA00023136"/>
    </source>
</evidence>
<keyword evidence="6 13" id="KW-0812">Transmembrane</keyword>
<dbReference type="GO" id="GO:0043190">
    <property type="term" value="C:ATP-binding cassette (ABC) transporter complex"/>
    <property type="evidence" value="ECO:0007669"/>
    <property type="project" value="InterPro"/>
</dbReference>